<keyword evidence="8" id="KW-1185">Reference proteome</keyword>
<organism evidence="7 8">
    <name type="scientific">Amazona guildingii</name>
    <dbReference type="NCBI Taxonomy" id="175529"/>
    <lineage>
        <taxon>Eukaryota</taxon>
        <taxon>Metazoa</taxon>
        <taxon>Chordata</taxon>
        <taxon>Craniata</taxon>
        <taxon>Vertebrata</taxon>
        <taxon>Euteleostomi</taxon>
        <taxon>Archelosauria</taxon>
        <taxon>Archosauria</taxon>
        <taxon>Dinosauria</taxon>
        <taxon>Saurischia</taxon>
        <taxon>Theropoda</taxon>
        <taxon>Coelurosauria</taxon>
        <taxon>Aves</taxon>
        <taxon>Neognathae</taxon>
        <taxon>Neoaves</taxon>
        <taxon>Telluraves</taxon>
        <taxon>Australaves</taxon>
        <taxon>Psittaciformes</taxon>
        <taxon>Psittacidae</taxon>
        <taxon>Amazona</taxon>
    </lineage>
</organism>
<feature type="domain" description="RING-type" evidence="5">
    <location>
        <begin position="62"/>
        <end position="111"/>
    </location>
</feature>
<evidence type="ECO:0000256" key="4">
    <source>
        <dbReference type="PROSITE-ProRule" id="PRU00175"/>
    </source>
</evidence>
<dbReference type="GO" id="GO:0005634">
    <property type="term" value="C:nucleus"/>
    <property type="evidence" value="ECO:0007669"/>
    <property type="project" value="TreeGrafter"/>
</dbReference>
<feature type="non-terminal residue" evidence="7">
    <location>
        <position position="203"/>
    </location>
</feature>
<dbReference type="InterPro" id="IPR011011">
    <property type="entry name" value="Znf_FYVE_PHD"/>
</dbReference>
<evidence type="ECO:0000256" key="3">
    <source>
        <dbReference type="ARBA" id="ARBA00022833"/>
    </source>
</evidence>
<dbReference type="InterPro" id="IPR013083">
    <property type="entry name" value="Znf_RING/FYVE/PHD"/>
</dbReference>
<evidence type="ECO:0000256" key="1">
    <source>
        <dbReference type="ARBA" id="ARBA00022723"/>
    </source>
</evidence>
<dbReference type="PANTHER" id="PTHR12420">
    <property type="entry name" value="PHD FINGER PROTEIN"/>
    <property type="match status" value="1"/>
</dbReference>
<comment type="caution">
    <text evidence="7">The sequence shown here is derived from an EMBL/GenBank/DDBJ whole genome shotgun (WGS) entry which is preliminary data.</text>
</comment>
<protein>
    <submittedName>
        <fullName evidence="7">G2E3 ligase</fullName>
    </submittedName>
</protein>
<evidence type="ECO:0000256" key="2">
    <source>
        <dbReference type="ARBA" id="ARBA00022771"/>
    </source>
</evidence>
<keyword evidence="2 4" id="KW-0863">Zinc-finger</keyword>
<gene>
    <name evidence="7" type="primary">G2e3_1</name>
    <name evidence="7" type="ORF">AMAGUI_R00125</name>
</gene>
<evidence type="ECO:0000259" key="5">
    <source>
        <dbReference type="PROSITE" id="PS50089"/>
    </source>
</evidence>
<dbReference type="Gene3D" id="3.30.40.10">
    <property type="entry name" value="Zinc/RING finger domain, C3HC4 (zinc finger)"/>
    <property type="match status" value="2"/>
</dbReference>
<dbReference type="InterPro" id="IPR051188">
    <property type="entry name" value="PHD-type_Zinc_Finger"/>
</dbReference>
<evidence type="ECO:0000313" key="7">
    <source>
        <dbReference type="EMBL" id="NXK77622.1"/>
    </source>
</evidence>
<keyword evidence="3" id="KW-0862">Zinc</keyword>
<dbReference type="AlphaFoldDB" id="A0A7L0MA38"/>
<dbReference type="PROSITE" id="PS50089">
    <property type="entry name" value="ZF_RING_2"/>
    <property type="match status" value="1"/>
</dbReference>
<accession>A0A7L0MA38</accession>
<dbReference type="InterPro" id="IPR001965">
    <property type="entry name" value="Znf_PHD"/>
</dbReference>
<dbReference type="SMART" id="SM00249">
    <property type="entry name" value="PHD"/>
    <property type="match status" value="2"/>
</dbReference>
<dbReference type="GO" id="GO:0008270">
    <property type="term" value="F:zinc ion binding"/>
    <property type="evidence" value="ECO:0007669"/>
    <property type="project" value="UniProtKB-KW"/>
</dbReference>
<dbReference type="EMBL" id="VXAR01007184">
    <property type="protein sequence ID" value="NXK77622.1"/>
    <property type="molecule type" value="Genomic_DNA"/>
</dbReference>
<reference evidence="7 8" key="1">
    <citation type="submission" date="2019-09" db="EMBL/GenBank/DDBJ databases">
        <title>Bird 10,000 Genomes (B10K) Project - Family phase.</title>
        <authorList>
            <person name="Zhang G."/>
        </authorList>
    </citation>
    <scope>NUCLEOTIDE SEQUENCE [LARGE SCALE GENOMIC DNA]</scope>
    <source>
        <strain evidence="7">B10K-DU-001-46</strain>
        <tissue evidence="7">Muscle</tissue>
    </source>
</reference>
<keyword evidence="7" id="KW-0436">Ligase</keyword>
<feature type="domain" description="PHD-type" evidence="6">
    <location>
        <begin position="1"/>
        <end position="48"/>
    </location>
</feature>
<dbReference type="InterPro" id="IPR034732">
    <property type="entry name" value="EPHD"/>
</dbReference>
<name>A0A7L0MA38_9PSIT</name>
<dbReference type="InterPro" id="IPR001841">
    <property type="entry name" value="Znf_RING"/>
</dbReference>
<dbReference type="Pfam" id="PF26054">
    <property type="entry name" value="PHD_G2E3"/>
    <property type="match status" value="1"/>
</dbReference>
<dbReference type="PROSITE" id="PS51805">
    <property type="entry name" value="EPHD"/>
    <property type="match status" value="1"/>
</dbReference>
<dbReference type="PANTHER" id="PTHR12420:SF47">
    <property type="entry name" value="PHD FINGER PROTEIN 7"/>
    <property type="match status" value="1"/>
</dbReference>
<evidence type="ECO:0000313" key="8">
    <source>
        <dbReference type="Proteomes" id="UP000531168"/>
    </source>
</evidence>
<keyword evidence="1" id="KW-0479">Metal-binding</keyword>
<dbReference type="GO" id="GO:0016874">
    <property type="term" value="F:ligase activity"/>
    <property type="evidence" value="ECO:0007669"/>
    <property type="project" value="UniProtKB-KW"/>
</dbReference>
<proteinExistence type="predicted"/>
<dbReference type="SUPFAM" id="SSF57903">
    <property type="entry name" value="FYVE/PHD zinc finger"/>
    <property type="match status" value="1"/>
</dbReference>
<evidence type="ECO:0000259" key="6">
    <source>
        <dbReference type="PROSITE" id="PS51805"/>
    </source>
</evidence>
<dbReference type="Pfam" id="PF13771">
    <property type="entry name" value="zf-HC5HC2H"/>
    <property type="match status" value="1"/>
</dbReference>
<sequence length="203" mass="23212">CFVCGEGGATVICWETGCNRRFHLPCAVDGECVTYYLPPYRSFCQEHSPQQEELVTPENTTCLICLDPVEGRTIYGTMVCPACKYAWFHRACIQGQAVCAGIFCFCCPQCRNHDRFLLEMMFMESQVPIRPPSWEDNNMYTDLYQRHSSCDARECLCPGGRGLAEPDRPWQLFLCRSCPAEGMHRRCFNLGKRHEAGWECDSC</sequence>
<dbReference type="InterPro" id="IPR059102">
    <property type="entry name" value="PHD_PHF7/G2E3-like"/>
</dbReference>
<feature type="non-terminal residue" evidence="7">
    <location>
        <position position="1"/>
    </location>
</feature>
<dbReference type="Proteomes" id="UP000531168">
    <property type="component" value="Unassembled WGS sequence"/>
</dbReference>